<dbReference type="AlphaFoldDB" id="A0A1I7YJL0"/>
<evidence type="ECO:0000259" key="1">
    <source>
        <dbReference type="PROSITE" id="PS50181"/>
    </source>
</evidence>
<dbReference type="Proteomes" id="UP000095287">
    <property type="component" value="Unplaced"/>
</dbReference>
<evidence type="ECO:0000313" key="3">
    <source>
        <dbReference type="WBParaSite" id="L893_g17029.t1"/>
    </source>
</evidence>
<dbReference type="InterPro" id="IPR001810">
    <property type="entry name" value="F-box_dom"/>
</dbReference>
<proteinExistence type="predicted"/>
<dbReference type="PROSITE" id="PS50181">
    <property type="entry name" value="FBOX"/>
    <property type="match status" value="1"/>
</dbReference>
<evidence type="ECO:0000313" key="2">
    <source>
        <dbReference type="Proteomes" id="UP000095287"/>
    </source>
</evidence>
<dbReference type="WBParaSite" id="L893_g17029.t1">
    <property type="protein sequence ID" value="L893_g17029.t1"/>
    <property type="gene ID" value="L893_g17029"/>
</dbReference>
<accession>A0A1I7YJL0</accession>
<name>A0A1I7YJL0_9BILA</name>
<feature type="domain" description="F-box" evidence="1">
    <location>
        <begin position="40"/>
        <end position="69"/>
    </location>
</feature>
<reference evidence="3" key="1">
    <citation type="submission" date="2016-11" db="UniProtKB">
        <authorList>
            <consortium name="WormBaseParasite"/>
        </authorList>
    </citation>
    <scope>IDENTIFICATION</scope>
</reference>
<dbReference type="CDD" id="cd09917">
    <property type="entry name" value="F-box_SF"/>
    <property type="match status" value="1"/>
</dbReference>
<keyword evidence="2" id="KW-1185">Reference proteome</keyword>
<sequence length="380" mass="43921">MAHQMSPSLLKVIERVPRTYTQKSYGVISYDLGYYLAVPRFTMKHMPNELVDKIVSYLPRPDVVNVAKVAAGRAGLKNWNAVAKYHLERRFLLDIEVGVLEKEGKEGEKTPRILLCVWKCLSDEDLPRWDFTQWQHAWIRSLSIRTKFFRRHRNKECVPHRLEECDIDQVLRLVALPVDPSAQGKLDVYYHDRPSPAFHDIFWKILGKTQKLFANVKVGAWEGNSAVGHVEDFTIDYIDRGVFLQELSFFFGTPHAKVVAAVASLFGKTRGRPLEVRCDRLEGEEITLIVDTWLESDGTFEEKEVYAFGTLHGRHKFGIWDAIKDKYEAIVKDSDHRGHLPHPSRRSSLFFSYDRIEHAPVDVDLEWIDSLELLFGELTV</sequence>
<protein>
    <submittedName>
        <fullName evidence="3">F-box domain-containing protein</fullName>
    </submittedName>
</protein>
<organism evidence="2 3">
    <name type="scientific">Steinernema glaseri</name>
    <dbReference type="NCBI Taxonomy" id="37863"/>
    <lineage>
        <taxon>Eukaryota</taxon>
        <taxon>Metazoa</taxon>
        <taxon>Ecdysozoa</taxon>
        <taxon>Nematoda</taxon>
        <taxon>Chromadorea</taxon>
        <taxon>Rhabditida</taxon>
        <taxon>Tylenchina</taxon>
        <taxon>Panagrolaimomorpha</taxon>
        <taxon>Strongyloidoidea</taxon>
        <taxon>Steinernematidae</taxon>
        <taxon>Steinernema</taxon>
    </lineage>
</organism>